<evidence type="ECO:0000256" key="1">
    <source>
        <dbReference type="SAM" id="Phobius"/>
    </source>
</evidence>
<proteinExistence type="predicted"/>
<evidence type="ECO:0000313" key="4">
    <source>
        <dbReference type="EMBL" id="KAH0631590.1"/>
    </source>
</evidence>
<dbReference type="Gene3D" id="1.10.150.50">
    <property type="entry name" value="Transcription Factor, Ets-1"/>
    <property type="match status" value="1"/>
</dbReference>
<dbReference type="InterPro" id="IPR052754">
    <property type="entry name" value="NTPase_KAP_P-loop"/>
</dbReference>
<keyword evidence="1" id="KW-0472">Membrane</keyword>
<dbReference type="PANTHER" id="PTHR22674:SF8">
    <property type="entry name" value="KAP NTPASE DOMAIN-CONTAINING PROTEIN"/>
    <property type="match status" value="1"/>
</dbReference>
<dbReference type="Pfam" id="PF23307">
    <property type="entry name" value="SAM_KIDINS220"/>
    <property type="match status" value="1"/>
</dbReference>
<reference evidence="4 5" key="1">
    <citation type="journal article" date="2022" name="Gigascience">
        <title>A chromosome-level genome assembly and annotation of the desert horned lizard, Phrynosoma platyrhinos, provides insight into chromosomal rearrangements among reptiles.</title>
        <authorList>
            <person name="Koochekian N."/>
            <person name="Ascanio A."/>
            <person name="Farleigh K."/>
            <person name="Card D.C."/>
            <person name="Schield D.R."/>
            <person name="Castoe T.A."/>
            <person name="Jezkova T."/>
        </authorList>
    </citation>
    <scope>NUCLEOTIDE SEQUENCE [LARGE SCALE GENOMIC DNA]</scope>
    <source>
        <strain evidence="4">NK-2021</strain>
    </source>
</reference>
<protein>
    <recommendedName>
        <fullName evidence="6">KAP NTPase domain-containing protein</fullName>
    </recommendedName>
</protein>
<keyword evidence="5" id="KW-1185">Reference proteome</keyword>
<feature type="domain" description="Kinase D-interacting substrate of 220 kDa-like SAM" evidence="3">
    <location>
        <begin position="684"/>
        <end position="749"/>
    </location>
</feature>
<sequence>MALDASQANRRNHYSFSSPIAAARWNDLDRLGIHSFTFVLTNAVPSTEFQNKDDAYCFSLAKALYCVATPVTVGFYAPWGHCKGFLLDKIRGYMHHQSWKKDQQEFHRTGLKQRGTSGWELVSIVLLMIFYRPVLTLQHRQRRNVQHIFINFSAWEYAGSDQLWAGLITALCDGIETHFGLVPMSVYRAVGRKCGIVEAPLSKEWVSKKYLCLPLWAAILLVSGVGVGVAILIFLYGIPFGNASGDAIAVAEGVGATAVGITAAAAVRMGVMVVRNVVINQKAQLERQMNRTDLSAQLGFMSNVKREVKIIAKFLQFMEIFQRRKLRVVLEITSLDRCSPDKVVGVLDAMNILLSDYEAPFISILVVDPSVIVDCVESSLYMKGMANNGYDYLNRIITLPFSVPKTDRNTKIQLIRRMVECREEQEKSLEDDEELGEDFQQKTETKVLNGSRLCCCNKSADQNMPSRSRNNSQVPLVVVSSPRQEMRREEKKRRCGKGFKAKDLIQEAFEYLLDESMKEYVTDNMLQMKRIINTICVTVRLMATEVPRDKLCPQKVASWVLLANQWPCRLSWILQCIEDDEQMGRFCMGQGCQLSPDFFLWEVYEKYLEELGMIKGQLEKMLELDGDPELFHSFLCGRFRVEDANFFLPYTVNLDSSLKRQMELLRGSRSLNRTKKSHGPSKCILLGMSVDEVCKEMDNLSLKEENAQRYKERLREHHLDGRALVYSNRNEIKDALGMSLGEWMAFSMYFLGSVSDQGFFPSATPPVSIFAEKRQLGLQESMLNGSRLSLSKENIHR</sequence>
<evidence type="ECO:0000259" key="3">
    <source>
        <dbReference type="Pfam" id="PF23307"/>
    </source>
</evidence>
<comment type="caution">
    <text evidence="4">The sequence shown here is derived from an EMBL/GenBank/DDBJ whole genome shotgun (WGS) entry which is preliminary data.</text>
</comment>
<dbReference type="Pfam" id="PF07693">
    <property type="entry name" value="KAP_NTPase"/>
    <property type="match status" value="1"/>
</dbReference>
<dbReference type="InterPro" id="IPR057092">
    <property type="entry name" value="SAM_KIDINS220"/>
</dbReference>
<gene>
    <name evidence="4" type="ORF">JD844_005988</name>
</gene>
<name>A0ABQ7TP71_PHRPL</name>
<dbReference type="EMBL" id="JAIPUX010000035">
    <property type="protein sequence ID" value="KAH0631590.1"/>
    <property type="molecule type" value="Genomic_DNA"/>
</dbReference>
<feature type="transmembrane region" description="Helical" evidence="1">
    <location>
        <begin position="210"/>
        <end position="235"/>
    </location>
</feature>
<organism evidence="4 5">
    <name type="scientific">Phrynosoma platyrhinos</name>
    <name type="common">Desert horned lizard</name>
    <dbReference type="NCBI Taxonomy" id="52577"/>
    <lineage>
        <taxon>Eukaryota</taxon>
        <taxon>Metazoa</taxon>
        <taxon>Chordata</taxon>
        <taxon>Craniata</taxon>
        <taxon>Vertebrata</taxon>
        <taxon>Euteleostomi</taxon>
        <taxon>Lepidosauria</taxon>
        <taxon>Squamata</taxon>
        <taxon>Bifurcata</taxon>
        <taxon>Unidentata</taxon>
        <taxon>Episquamata</taxon>
        <taxon>Toxicofera</taxon>
        <taxon>Iguania</taxon>
        <taxon>Phrynosomatidae</taxon>
        <taxon>Phrynosomatinae</taxon>
        <taxon>Phrynosoma</taxon>
    </lineage>
</organism>
<evidence type="ECO:0000313" key="5">
    <source>
        <dbReference type="Proteomes" id="UP000826234"/>
    </source>
</evidence>
<dbReference type="InterPro" id="IPR013761">
    <property type="entry name" value="SAM/pointed_sf"/>
</dbReference>
<evidence type="ECO:0000259" key="2">
    <source>
        <dbReference type="Pfam" id="PF07693"/>
    </source>
</evidence>
<dbReference type="Proteomes" id="UP000826234">
    <property type="component" value="Unassembled WGS sequence"/>
</dbReference>
<dbReference type="PANTHER" id="PTHR22674">
    <property type="entry name" value="NTPASE, KAP FAMILY P-LOOP DOMAIN-CONTAINING 1"/>
    <property type="match status" value="1"/>
</dbReference>
<evidence type="ECO:0008006" key="6">
    <source>
        <dbReference type="Google" id="ProtNLM"/>
    </source>
</evidence>
<accession>A0ABQ7TP71</accession>
<keyword evidence="1" id="KW-0812">Transmembrane</keyword>
<keyword evidence="1" id="KW-1133">Transmembrane helix</keyword>
<feature type="transmembrane region" description="Helical" evidence="1">
    <location>
        <begin position="118"/>
        <end position="135"/>
    </location>
</feature>
<feature type="domain" description="KAP NTPase" evidence="2">
    <location>
        <begin position="57"/>
        <end position="541"/>
    </location>
</feature>
<dbReference type="InterPro" id="IPR011646">
    <property type="entry name" value="KAP_P-loop"/>
</dbReference>